<dbReference type="GO" id="GO:0000287">
    <property type="term" value="F:magnesium ion binding"/>
    <property type="evidence" value="ECO:0007669"/>
    <property type="project" value="UniProtKB-UniRule"/>
</dbReference>
<keyword evidence="8 14" id="KW-0479">Metal-binding</keyword>
<feature type="binding site" evidence="15">
    <location>
        <begin position="75"/>
        <end position="76"/>
    </location>
    <ligand>
        <name>GTP</name>
        <dbReference type="ChEBI" id="CHEBI:37565"/>
    </ligand>
</feature>
<comment type="catalytic activity">
    <reaction evidence="13 14">
        <text>a 5'-end ribonucleotide-tRNA(His) + GTP + ATP + H2O = a 5'-end phospho-guanosine-ribonucleotide-tRNA(His) + AMP + 2 diphosphate + H(+)</text>
        <dbReference type="Rhea" id="RHEA:54564"/>
        <dbReference type="Rhea" id="RHEA-COMP:14193"/>
        <dbReference type="Rhea" id="RHEA-COMP:14917"/>
        <dbReference type="ChEBI" id="CHEBI:15377"/>
        <dbReference type="ChEBI" id="CHEBI:15378"/>
        <dbReference type="ChEBI" id="CHEBI:30616"/>
        <dbReference type="ChEBI" id="CHEBI:33019"/>
        <dbReference type="ChEBI" id="CHEBI:37565"/>
        <dbReference type="ChEBI" id="CHEBI:138282"/>
        <dbReference type="ChEBI" id="CHEBI:141847"/>
        <dbReference type="ChEBI" id="CHEBI:456215"/>
        <dbReference type="EC" id="2.7.7.79"/>
    </reaction>
</comment>
<dbReference type="KEGG" id="csl:COCSUDRAFT_37376"/>
<evidence type="ECO:0000313" key="19">
    <source>
        <dbReference type="EMBL" id="EIE21615.1"/>
    </source>
</evidence>
<evidence type="ECO:0000259" key="18">
    <source>
        <dbReference type="Pfam" id="PF14413"/>
    </source>
</evidence>
<dbReference type="Gene3D" id="3.30.70.3000">
    <property type="match status" value="1"/>
</dbReference>
<evidence type="ECO:0000256" key="7">
    <source>
        <dbReference type="ARBA" id="ARBA00022695"/>
    </source>
</evidence>
<evidence type="ECO:0000256" key="8">
    <source>
        <dbReference type="ARBA" id="ARBA00022723"/>
    </source>
</evidence>
<feature type="binding site" evidence="16">
    <location>
        <position position="30"/>
    </location>
    <ligand>
        <name>Mg(2+)</name>
        <dbReference type="ChEBI" id="CHEBI:18420"/>
        <label>1</label>
        <note>catalytic</note>
    </ligand>
</feature>
<dbReference type="InterPro" id="IPR025845">
    <property type="entry name" value="Thg1_C_dom"/>
</dbReference>
<evidence type="ECO:0000256" key="6">
    <source>
        <dbReference type="ARBA" id="ARBA00022694"/>
    </source>
</evidence>
<evidence type="ECO:0000256" key="10">
    <source>
        <dbReference type="ARBA" id="ARBA00022842"/>
    </source>
</evidence>
<dbReference type="AlphaFoldDB" id="I0YT96"/>
<dbReference type="Pfam" id="PF04446">
    <property type="entry name" value="Thg1"/>
    <property type="match status" value="1"/>
</dbReference>
<protein>
    <recommendedName>
        <fullName evidence="4 14">tRNA(His) guanylyltransferase</fullName>
        <ecNumber evidence="4 14">2.7.7.79</ecNumber>
    </recommendedName>
    <alternativeName>
        <fullName evidence="14">tRNA-histidine guanylyltransferase</fullName>
    </alternativeName>
</protein>
<feature type="binding site" evidence="16">
    <location>
        <position position="29"/>
    </location>
    <ligand>
        <name>Mg(2+)</name>
        <dbReference type="ChEBI" id="CHEBI:18420"/>
        <label>1</label>
        <note>catalytic</note>
    </ligand>
</feature>
<evidence type="ECO:0000256" key="14">
    <source>
        <dbReference type="PIRNR" id="PIRNR028980"/>
    </source>
</evidence>
<keyword evidence="7 14" id="KW-0548">Nucleotidyltransferase</keyword>
<evidence type="ECO:0000256" key="9">
    <source>
        <dbReference type="ARBA" id="ARBA00022741"/>
    </source>
</evidence>
<dbReference type="GO" id="GO:0005654">
    <property type="term" value="C:nucleoplasm"/>
    <property type="evidence" value="ECO:0007669"/>
    <property type="project" value="UniProtKB-ARBA"/>
</dbReference>
<dbReference type="EMBL" id="AGSI01000012">
    <property type="protein sequence ID" value="EIE21615.1"/>
    <property type="molecule type" value="Genomic_DNA"/>
</dbReference>
<feature type="binding site" evidence="16">
    <location>
        <position position="76"/>
    </location>
    <ligand>
        <name>Mg(2+)</name>
        <dbReference type="ChEBI" id="CHEBI:18420"/>
        <label>1</label>
        <note>catalytic</note>
    </ligand>
</feature>
<keyword evidence="6 14" id="KW-0819">tRNA processing</keyword>
<evidence type="ECO:0000259" key="17">
    <source>
        <dbReference type="Pfam" id="PF04446"/>
    </source>
</evidence>
<feature type="domain" description="Thg1 C-terminal" evidence="18">
    <location>
        <begin position="139"/>
        <end position="244"/>
    </location>
</feature>
<proteinExistence type="inferred from homology"/>
<sequence length="257" mass="29908">MAKSRFEYVKQFELEDPLLPHCWIVIRLDGKGFTRFSELHNFKKPNDEQALRLMNRCAVEVLEAFPDIRIAFGESDEYSFVFSKTCKIYGRRSSKLVSLVTSCFSGNYVRWWPEHFPSQPLLCTPIFDGRAVCYPTDHILRHYLAWRQADTHINNQYNTCFWALVHSGKSRTEAQDHLKGTQTAYKNELLFSEFGIKYGLLPVMFRKGSVVTRSRRQKTVKHAEDGTAVQREGGEVTVTHEDIIDDAFWETRPDILM</sequence>
<keyword evidence="5 14" id="KW-0808">Transferase</keyword>
<dbReference type="GO" id="GO:0008193">
    <property type="term" value="F:tRNA guanylyltransferase activity"/>
    <property type="evidence" value="ECO:0007669"/>
    <property type="project" value="UniProtKB-UniRule"/>
</dbReference>
<dbReference type="Proteomes" id="UP000007264">
    <property type="component" value="Unassembled WGS sequence"/>
</dbReference>
<dbReference type="InterPro" id="IPR024956">
    <property type="entry name" value="tRNAHis_GuaTrfase_cat"/>
</dbReference>
<feature type="binding site" evidence="16">
    <location>
        <position position="29"/>
    </location>
    <ligand>
        <name>Mg(2+)</name>
        <dbReference type="ChEBI" id="CHEBI:18420"/>
        <label>2</label>
        <note>catalytic</note>
    </ligand>
</feature>
<dbReference type="EC" id="2.7.7.79" evidence="4 14"/>
<keyword evidence="11 14" id="KW-0342">GTP-binding</keyword>
<dbReference type="eggNOG" id="KOG2721">
    <property type="taxonomic scope" value="Eukaryota"/>
</dbReference>
<evidence type="ECO:0000256" key="16">
    <source>
        <dbReference type="PIRSR" id="PIRSR028980-2"/>
    </source>
</evidence>
<dbReference type="PIRSF" id="PIRSF028980">
    <property type="entry name" value="tRNAHis_guanylyltransferase"/>
    <property type="match status" value="1"/>
</dbReference>
<accession>I0YT96</accession>
<evidence type="ECO:0000256" key="2">
    <source>
        <dbReference type="ARBA" id="ARBA00004123"/>
    </source>
</evidence>
<name>I0YT96_COCSC</name>
<comment type="similarity">
    <text evidence="3 14">Belongs to the tRNA(His) guanylyltransferase family.</text>
</comment>
<evidence type="ECO:0000256" key="1">
    <source>
        <dbReference type="ARBA" id="ARBA00002939"/>
    </source>
</evidence>
<dbReference type="PANTHER" id="PTHR12729">
    <property type="entry name" value="TRNA(HIS) GUANYLYLTRANSFERASE-RELATED"/>
    <property type="match status" value="1"/>
</dbReference>
<comment type="cofactor">
    <cofactor evidence="16">
        <name>Mg(2+)</name>
        <dbReference type="ChEBI" id="CHEBI:18420"/>
    </cofactor>
    <text evidence="16">Binds 2 magnesium ions per subunit.</text>
</comment>
<feature type="binding site" evidence="16">
    <location>
        <position position="76"/>
    </location>
    <ligand>
        <name>Mg(2+)</name>
        <dbReference type="ChEBI" id="CHEBI:18420"/>
        <label>2</label>
        <note>catalytic</note>
    </ligand>
</feature>
<evidence type="ECO:0000313" key="20">
    <source>
        <dbReference type="Proteomes" id="UP000007264"/>
    </source>
</evidence>
<evidence type="ECO:0000256" key="13">
    <source>
        <dbReference type="ARBA" id="ARBA00047281"/>
    </source>
</evidence>
<feature type="domain" description="tRNAHis guanylyltransferase catalytic" evidence="17">
    <location>
        <begin position="6"/>
        <end position="135"/>
    </location>
</feature>
<reference evidence="19 20" key="1">
    <citation type="journal article" date="2012" name="Genome Biol.">
        <title>The genome of the polar eukaryotic microalga coccomyxa subellipsoidea reveals traits of cold adaptation.</title>
        <authorList>
            <person name="Blanc G."/>
            <person name="Agarkova I."/>
            <person name="Grimwood J."/>
            <person name="Kuo A."/>
            <person name="Brueggeman A."/>
            <person name="Dunigan D."/>
            <person name="Gurnon J."/>
            <person name="Ladunga I."/>
            <person name="Lindquist E."/>
            <person name="Lucas S."/>
            <person name="Pangilinan J."/>
            <person name="Proschold T."/>
            <person name="Salamov A."/>
            <person name="Schmutz J."/>
            <person name="Weeks D."/>
            <person name="Yamada T."/>
            <person name="Claverie J.M."/>
            <person name="Grigoriev I."/>
            <person name="Van Etten J."/>
            <person name="Lomsadze A."/>
            <person name="Borodovsky M."/>
        </authorList>
    </citation>
    <scope>NUCLEOTIDE SEQUENCE [LARGE SCALE GENOMIC DNA]</scope>
    <source>
        <strain evidence="19 20">C-169</strain>
    </source>
</reference>
<organism evidence="19 20">
    <name type="scientific">Coccomyxa subellipsoidea (strain C-169)</name>
    <name type="common">Green microalga</name>
    <dbReference type="NCBI Taxonomy" id="574566"/>
    <lineage>
        <taxon>Eukaryota</taxon>
        <taxon>Viridiplantae</taxon>
        <taxon>Chlorophyta</taxon>
        <taxon>core chlorophytes</taxon>
        <taxon>Trebouxiophyceae</taxon>
        <taxon>Trebouxiophyceae incertae sedis</taxon>
        <taxon>Coccomyxaceae</taxon>
        <taxon>Coccomyxa</taxon>
        <taxon>Coccomyxa subellipsoidea</taxon>
    </lineage>
</organism>
<dbReference type="OrthoDB" id="62560at2759"/>
<comment type="function">
    <text evidence="1 14">Adds a GMP to the 5'-end of tRNA(His) after transcription and RNase P cleavage.</text>
</comment>
<gene>
    <name evidence="19" type="ORF">COCSUDRAFT_37376</name>
</gene>
<keyword evidence="9 14" id="KW-0547">Nucleotide-binding</keyword>
<comment type="subcellular location">
    <subcellularLocation>
        <location evidence="2">Nucleus</location>
    </subcellularLocation>
</comment>
<evidence type="ECO:0000256" key="4">
    <source>
        <dbReference type="ARBA" id="ARBA00012511"/>
    </source>
</evidence>
<dbReference type="GO" id="GO:0005525">
    <property type="term" value="F:GTP binding"/>
    <property type="evidence" value="ECO:0007669"/>
    <property type="project" value="UniProtKB-UniRule"/>
</dbReference>
<keyword evidence="10 14" id="KW-0460">Magnesium</keyword>
<dbReference type="RefSeq" id="XP_005646159.1">
    <property type="nucleotide sequence ID" value="XM_005646102.1"/>
</dbReference>
<dbReference type="GeneID" id="17039599"/>
<dbReference type="FunFam" id="3.30.70.3000:FF:000002">
    <property type="entry name" value="tRNA(His) guanylyltransferase 1"/>
    <property type="match status" value="1"/>
</dbReference>
<dbReference type="InterPro" id="IPR007537">
    <property type="entry name" value="tRNAHis_GuaTrfase_Thg1"/>
</dbReference>
<evidence type="ECO:0000256" key="5">
    <source>
        <dbReference type="ARBA" id="ARBA00022679"/>
    </source>
</evidence>
<evidence type="ECO:0000256" key="15">
    <source>
        <dbReference type="PIRSR" id="PIRSR028980-1"/>
    </source>
</evidence>
<dbReference type="Pfam" id="PF14413">
    <property type="entry name" value="Thg1C"/>
    <property type="match status" value="1"/>
</dbReference>
<dbReference type="STRING" id="574566.I0YT96"/>
<keyword evidence="20" id="KW-1185">Reference proteome</keyword>
<dbReference type="InterPro" id="IPR038469">
    <property type="entry name" value="tRNAHis_GuaTrfase_Thg1_sf"/>
</dbReference>
<evidence type="ECO:0000256" key="3">
    <source>
        <dbReference type="ARBA" id="ARBA00010113"/>
    </source>
</evidence>
<evidence type="ECO:0000256" key="11">
    <source>
        <dbReference type="ARBA" id="ARBA00023134"/>
    </source>
</evidence>
<dbReference type="PANTHER" id="PTHR12729:SF6">
    <property type="entry name" value="TRNA(HIS) GUANYLYLTRANSFERASE-RELATED"/>
    <property type="match status" value="1"/>
</dbReference>
<keyword evidence="12" id="KW-0539">Nucleus</keyword>
<evidence type="ECO:0000256" key="12">
    <source>
        <dbReference type="ARBA" id="ARBA00023242"/>
    </source>
</evidence>
<dbReference type="GO" id="GO:0006400">
    <property type="term" value="P:tRNA modification"/>
    <property type="evidence" value="ECO:0007669"/>
    <property type="project" value="UniProtKB-UniRule"/>
</dbReference>
<comment type="caution">
    <text evidence="19">The sequence shown here is derived from an EMBL/GenBank/DDBJ whole genome shotgun (WGS) entry which is preliminary data.</text>
</comment>